<dbReference type="EMBL" id="BAABCT010000013">
    <property type="protein sequence ID" value="GAA4080678.1"/>
    <property type="molecule type" value="Genomic_DNA"/>
</dbReference>
<evidence type="ECO:0000313" key="3">
    <source>
        <dbReference type="Proteomes" id="UP001500367"/>
    </source>
</evidence>
<accession>A0ABP7W578</accession>
<sequence>MLPGALSLFYPYFLAFFIICLSQFVFLIATYYSVLYFSLTNKSSLENNIIKDKNTNSQEISEVLKVEIGYNQDKKLFYLTLTFIDEFQKEYTETNENSKLLQPLLYWMLFSYAKKQNVMLTHQDMAIAKFRMVDYWNKESDFKLTQELLFFNESGHFELKINGQNITINDMIFLKSKLSVKELFKKYFICFVPSDVKTAQQLYNKKNADKYLLEHFEGFYFNISE</sequence>
<keyword evidence="3" id="KW-1185">Reference proteome</keyword>
<feature type="transmembrane region" description="Helical" evidence="1">
    <location>
        <begin position="12"/>
        <end position="37"/>
    </location>
</feature>
<organism evidence="2 3">
    <name type="scientific">Flavobacterium cheonanense</name>
    <dbReference type="NCBI Taxonomy" id="706183"/>
    <lineage>
        <taxon>Bacteria</taxon>
        <taxon>Pseudomonadati</taxon>
        <taxon>Bacteroidota</taxon>
        <taxon>Flavobacteriia</taxon>
        <taxon>Flavobacteriales</taxon>
        <taxon>Flavobacteriaceae</taxon>
        <taxon>Flavobacterium</taxon>
    </lineage>
</organism>
<keyword evidence="1" id="KW-0472">Membrane</keyword>
<evidence type="ECO:0000256" key="1">
    <source>
        <dbReference type="SAM" id="Phobius"/>
    </source>
</evidence>
<keyword evidence="1" id="KW-0812">Transmembrane</keyword>
<proteinExistence type="predicted"/>
<comment type="caution">
    <text evidence="2">The sequence shown here is derived from an EMBL/GenBank/DDBJ whole genome shotgun (WGS) entry which is preliminary data.</text>
</comment>
<gene>
    <name evidence="2" type="ORF">GCM10022389_28470</name>
</gene>
<keyword evidence="1" id="KW-1133">Transmembrane helix</keyword>
<protein>
    <submittedName>
        <fullName evidence="2">Uncharacterized protein</fullName>
    </submittedName>
</protein>
<dbReference type="Proteomes" id="UP001500367">
    <property type="component" value="Unassembled WGS sequence"/>
</dbReference>
<name>A0ABP7W578_9FLAO</name>
<reference evidence="3" key="1">
    <citation type="journal article" date="2019" name="Int. J. Syst. Evol. Microbiol.">
        <title>The Global Catalogue of Microorganisms (GCM) 10K type strain sequencing project: providing services to taxonomists for standard genome sequencing and annotation.</title>
        <authorList>
            <consortium name="The Broad Institute Genomics Platform"/>
            <consortium name="The Broad Institute Genome Sequencing Center for Infectious Disease"/>
            <person name="Wu L."/>
            <person name="Ma J."/>
        </authorList>
    </citation>
    <scope>NUCLEOTIDE SEQUENCE [LARGE SCALE GENOMIC DNA]</scope>
    <source>
        <strain evidence="3">JCM 17069</strain>
    </source>
</reference>
<evidence type="ECO:0000313" key="2">
    <source>
        <dbReference type="EMBL" id="GAA4080678.1"/>
    </source>
</evidence>